<comment type="caution">
    <text evidence="2">The sequence shown here is derived from an EMBL/GenBank/DDBJ whole genome shotgun (WGS) entry which is preliminary data.</text>
</comment>
<keyword evidence="1" id="KW-0812">Transmembrane</keyword>
<reference evidence="2" key="1">
    <citation type="submission" date="2021-02" db="EMBL/GenBank/DDBJ databases">
        <title>Infant gut strain persistence is associated with maternal origin, phylogeny, and functional potential including surface adhesion and iron acquisition.</title>
        <authorList>
            <person name="Lou Y.C."/>
        </authorList>
    </citation>
    <scope>NUCLEOTIDE SEQUENCE</scope>
    <source>
        <strain evidence="2">L2_039_000G1_dasL2_039_000G1_maxbin2.maxbin.077</strain>
    </source>
</reference>
<evidence type="ECO:0000313" key="2">
    <source>
        <dbReference type="EMBL" id="MBS6620696.1"/>
    </source>
</evidence>
<name>A0A9E1DNW7_9FIRM</name>
<evidence type="ECO:0000313" key="3">
    <source>
        <dbReference type="Proteomes" id="UP000811365"/>
    </source>
</evidence>
<gene>
    <name evidence="2" type="ORF">KH315_00760</name>
</gene>
<evidence type="ECO:0000256" key="1">
    <source>
        <dbReference type="SAM" id="Phobius"/>
    </source>
</evidence>
<protein>
    <submittedName>
        <fullName evidence="2">Uncharacterized protein</fullName>
    </submittedName>
</protein>
<keyword evidence="1" id="KW-1133">Transmembrane helix</keyword>
<dbReference type="Proteomes" id="UP000811365">
    <property type="component" value="Unassembled WGS sequence"/>
</dbReference>
<dbReference type="AlphaFoldDB" id="A0A9E1DNW7"/>
<sequence>MKKLEPAEIRRLATIALWWLCVGIVLSNLLSVLLQNLTEWIMSLV</sequence>
<accession>A0A9E1DNW7</accession>
<feature type="transmembrane region" description="Helical" evidence="1">
    <location>
        <begin position="12"/>
        <end position="34"/>
    </location>
</feature>
<keyword evidence="1" id="KW-0472">Membrane</keyword>
<dbReference type="EMBL" id="JAGZYH010000001">
    <property type="protein sequence ID" value="MBS6620696.1"/>
    <property type="molecule type" value="Genomic_DNA"/>
</dbReference>
<proteinExistence type="predicted"/>
<organism evidence="2 3">
    <name type="scientific">Faecalibacterium prausnitzii</name>
    <dbReference type="NCBI Taxonomy" id="853"/>
    <lineage>
        <taxon>Bacteria</taxon>
        <taxon>Bacillati</taxon>
        <taxon>Bacillota</taxon>
        <taxon>Clostridia</taxon>
        <taxon>Eubacteriales</taxon>
        <taxon>Oscillospiraceae</taxon>
        <taxon>Faecalibacterium</taxon>
    </lineage>
</organism>